<dbReference type="Proteomes" id="UP000247091">
    <property type="component" value="Segment"/>
</dbReference>
<dbReference type="NCBIfam" id="TIGR01453">
    <property type="entry name" value="grpIintron_endo"/>
    <property type="match status" value="1"/>
</dbReference>
<reference evidence="2 3" key="1">
    <citation type="submission" date="2012-10" db="EMBL/GenBank/DDBJ databases">
        <title>Towards defining the chloroviruses: a genomic journey through a genus of large DNA viruses.</title>
        <authorList>
            <person name="Jeanniard A."/>
            <person name="Dunigan D.D."/>
            <person name="Gurnon J.R."/>
            <person name="Agarkova I."/>
            <person name="Kang M."/>
            <person name="Vitek J."/>
            <person name="Duncan G."/>
            <person name="McClung O.W."/>
            <person name="Larsen M."/>
            <person name="Claverie J.-M."/>
            <person name="Van Etten J.L."/>
            <person name="Blanc G."/>
        </authorList>
    </citation>
    <scope>NUCLEOTIDE SEQUENCE [LARGE SCALE GENOMIC DNA]</scope>
</reference>
<dbReference type="InterPro" id="IPR000305">
    <property type="entry name" value="GIY-YIG_endonuc"/>
</dbReference>
<dbReference type="Pfam" id="PF01541">
    <property type="entry name" value="GIY-YIG"/>
    <property type="match status" value="1"/>
</dbReference>
<dbReference type="SUPFAM" id="SSF82771">
    <property type="entry name" value="GIY-YIG endonuclease"/>
    <property type="match status" value="1"/>
</dbReference>
<feature type="domain" description="GIY-YIG" evidence="1">
    <location>
        <begin position="1"/>
        <end position="86"/>
    </location>
</feature>
<keyword evidence="2" id="KW-0540">Nuclease</keyword>
<evidence type="ECO:0000259" key="1">
    <source>
        <dbReference type="PROSITE" id="PS50164"/>
    </source>
</evidence>
<dbReference type="SMART" id="SM00465">
    <property type="entry name" value="GIYc"/>
    <property type="match status" value="1"/>
</dbReference>
<dbReference type="Gene3D" id="3.40.1440.10">
    <property type="entry name" value="GIY-YIG endonuclease"/>
    <property type="match status" value="1"/>
</dbReference>
<keyword evidence="2" id="KW-0255">Endonuclease</keyword>
<dbReference type="CDD" id="cd10443">
    <property type="entry name" value="GIY-YIG_HE_Tlr8p_PBC-V_like"/>
    <property type="match status" value="1"/>
</dbReference>
<dbReference type="InterPro" id="IPR006350">
    <property type="entry name" value="Intron_endoG1"/>
</dbReference>
<keyword evidence="2" id="KW-0378">Hydrolase</keyword>
<evidence type="ECO:0000313" key="2">
    <source>
        <dbReference type="EMBL" id="AGE54016.1"/>
    </source>
</evidence>
<organism evidence="2 3">
    <name type="scientific">Paramecium bursaria Chlorella virus IL3A</name>
    <name type="common">PBCV-IL3A</name>
    <dbReference type="NCBI Taxonomy" id="46019"/>
    <lineage>
        <taxon>Viruses</taxon>
        <taxon>Varidnaviria</taxon>
        <taxon>Bamfordvirae</taxon>
        <taxon>Nucleocytoviricota</taxon>
        <taxon>Megaviricetes</taxon>
        <taxon>Algavirales</taxon>
        <taxon>Phycodnaviridae</taxon>
        <taxon>Chlorovirus</taxon>
        <taxon>Chlorovirus illinoense</taxon>
    </lineage>
</organism>
<dbReference type="EMBL" id="JX997169">
    <property type="protein sequence ID" value="AGE54016.1"/>
    <property type="molecule type" value="Genomic_DNA"/>
</dbReference>
<dbReference type="GO" id="GO:0004519">
    <property type="term" value="F:endonuclease activity"/>
    <property type="evidence" value="ECO:0007669"/>
    <property type="project" value="UniProtKB-KW"/>
</dbReference>
<sequence>MGYIYMLTSPSGKSYIGQTIERNIENRLKKHRTCNSLCRALVNAVKEYSWESFEITWYECPNEELDKHEEMLIEVFDTLAPSGYNLKKGGSNNSPSQETKDKIRNTLKGQVIATETRQKMSATRKGRKHNWGSNISKAKQKISDEQILECLSQGKTQKMIAHEYGLTAAAISYRVKKLNAPCNT</sequence>
<name>M1HWC7_PBCVI</name>
<accession>M1HWC7</accession>
<proteinExistence type="predicted"/>
<gene>
    <name evidence="2" type="primary">IL-3A_651R</name>
    <name evidence="2" type="ORF">PBCVIL3A_651R</name>
</gene>
<organismHost>
    <name type="scientific">Chlorella</name>
    <dbReference type="NCBI Taxonomy" id="3071"/>
</organismHost>
<dbReference type="InterPro" id="IPR035901">
    <property type="entry name" value="GIY-YIG_endonuc_sf"/>
</dbReference>
<dbReference type="PROSITE" id="PS50164">
    <property type="entry name" value="GIY_YIG"/>
    <property type="match status" value="1"/>
</dbReference>
<evidence type="ECO:0000313" key="3">
    <source>
        <dbReference type="Proteomes" id="UP000247091"/>
    </source>
</evidence>
<protein>
    <submittedName>
        <fullName evidence="2">GIY-YIG catalytic domain-containing endonuclease</fullName>
    </submittedName>
</protein>